<dbReference type="RefSeq" id="WP_147891559.1">
    <property type="nucleotide sequence ID" value="NZ_VRTS01000004.1"/>
</dbReference>
<accession>A0A5C8KT07</accession>
<reference evidence="1 2" key="1">
    <citation type="submission" date="2019-08" db="EMBL/GenBank/DDBJ databases">
        <authorList>
            <person name="Karlyshev A.V."/>
        </authorList>
    </citation>
    <scope>NUCLEOTIDE SEQUENCE [LARGE SCALE GENOMIC DNA]</scope>
    <source>
        <strain evidence="1 2">Alg18-2.2</strain>
    </source>
</reference>
<dbReference type="AlphaFoldDB" id="A0A5C8KT07"/>
<organism evidence="1 2">
    <name type="scientific">Alkalisalibacterium limincola</name>
    <dbReference type="NCBI Taxonomy" id="2699169"/>
    <lineage>
        <taxon>Bacteria</taxon>
        <taxon>Pseudomonadati</taxon>
        <taxon>Pseudomonadota</taxon>
        <taxon>Gammaproteobacteria</taxon>
        <taxon>Lysobacterales</taxon>
        <taxon>Lysobacteraceae</taxon>
        <taxon>Alkalisalibacterium</taxon>
    </lineage>
</organism>
<dbReference type="Proteomes" id="UP000321248">
    <property type="component" value="Unassembled WGS sequence"/>
</dbReference>
<evidence type="ECO:0000313" key="2">
    <source>
        <dbReference type="Proteomes" id="UP000321248"/>
    </source>
</evidence>
<dbReference type="OrthoDB" id="5935824at2"/>
<dbReference type="Gene3D" id="1.25.40.10">
    <property type="entry name" value="Tetratricopeptide repeat domain"/>
    <property type="match status" value="1"/>
</dbReference>
<gene>
    <name evidence="1" type="ORF">FU658_07805</name>
</gene>
<proteinExistence type="predicted"/>
<dbReference type="InterPro" id="IPR011990">
    <property type="entry name" value="TPR-like_helical_dom_sf"/>
</dbReference>
<name>A0A5C8KT07_9GAMM</name>
<evidence type="ECO:0000313" key="1">
    <source>
        <dbReference type="EMBL" id="TXK62636.1"/>
    </source>
</evidence>
<protein>
    <recommendedName>
        <fullName evidence="3">Tetratricopeptide repeat protein</fullName>
    </recommendedName>
</protein>
<evidence type="ECO:0008006" key="3">
    <source>
        <dbReference type="Google" id="ProtNLM"/>
    </source>
</evidence>
<dbReference type="EMBL" id="VRTS01000004">
    <property type="protein sequence ID" value="TXK62636.1"/>
    <property type="molecule type" value="Genomic_DNA"/>
</dbReference>
<comment type="caution">
    <text evidence="1">The sequence shown here is derived from an EMBL/GenBank/DDBJ whole genome shotgun (WGS) entry which is preliminary data.</text>
</comment>
<sequence length="83" mass="8908">MVTPRLSAAENCLQALETLDPGDARIGEASRRLAARWVGVAQERLGAAQFDAASRAYEAALARDPTHPELAALAARLEQARPR</sequence>
<keyword evidence="2" id="KW-1185">Reference proteome</keyword>